<comment type="caution">
    <text evidence="1">The sequence shown here is derived from an EMBL/GenBank/DDBJ whole genome shotgun (WGS) entry which is preliminary data.</text>
</comment>
<evidence type="ECO:0008006" key="3">
    <source>
        <dbReference type="Google" id="ProtNLM"/>
    </source>
</evidence>
<dbReference type="Pfam" id="PF11927">
    <property type="entry name" value="HODM_asu-like"/>
    <property type="match status" value="1"/>
</dbReference>
<name>A0A1J4QEZ4_9GAMM</name>
<reference evidence="1 2" key="1">
    <citation type="submission" date="2016-07" db="EMBL/GenBank/DDBJ databases">
        <title>Draft Genome Sequence of Oceanisphaera psychrotolerans, isolated from coastal sediment samples.</title>
        <authorList>
            <person name="Zhuo S."/>
            <person name="Ruan Z."/>
        </authorList>
    </citation>
    <scope>NUCLEOTIDE SEQUENCE [LARGE SCALE GENOMIC DNA]</scope>
    <source>
        <strain evidence="1 2">LAM-WHM-ZC</strain>
    </source>
</reference>
<dbReference type="InterPro" id="IPR021848">
    <property type="entry name" value="HODM_asu-like"/>
</dbReference>
<dbReference type="OrthoDB" id="5242510at2"/>
<dbReference type="AlphaFoldDB" id="A0A1J4QEZ4"/>
<proteinExistence type="predicted"/>
<gene>
    <name evidence="1" type="ORF">BFR47_01485</name>
</gene>
<dbReference type="Proteomes" id="UP000243073">
    <property type="component" value="Unassembled WGS sequence"/>
</dbReference>
<sequence>MSVTFKALESYQGDFSFHNSPEAIARFPFPFPEDSYMYSVNIEPATPRDPGSVFEHWFDIDEHYRSEVVERARVLEMDPRRCLVMPHMQQAAWDTLEMLMTHLAADYPEWFRLTRNGDRWIWENHALDICQHFTFGDSDTLPYEPLEYITRQIQGDVALLDQRDNDLFMDAGMVTCPADWSLAFDAGMSFKQWHAPVPMAHQLGVFDRALKYLLNIQVDSPVRRLNWTMTINPRLDSSPETFHEWGHERGLVTPENVARLVHLRVELQFMARLPRSNALFFGIRTYLISLEELVTNPVWACRLHRVLRDLPEAIADYKGLTLYRQTVVDWLSQFDPDANNR</sequence>
<dbReference type="RefSeq" id="WP_071472160.1">
    <property type="nucleotide sequence ID" value="NZ_MDKE01000011.1"/>
</dbReference>
<dbReference type="STRING" id="1414654.BFR47_01485"/>
<organism evidence="1 2">
    <name type="scientific">Oceanisphaera psychrotolerans</name>
    <dbReference type="NCBI Taxonomy" id="1414654"/>
    <lineage>
        <taxon>Bacteria</taxon>
        <taxon>Pseudomonadati</taxon>
        <taxon>Pseudomonadota</taxon>
        <taxon>Gammaproteobacteria</taxon>
        <taxon>Aeromonadales</taxon>
        <taxon>Aeromonadaceae</taxon>
        <taxon>Oceanisphaera</taxon>
    </lineage>
</organism>
<protein>
    <recommendedName>
        <fullName evidence="3">DUF3445 domain-containing protein</fullName>
    </recommendedName>
</protein>
<keyword evidence="2" id="KW-1185">Reference proteome</keyword>
<evidence type="ECO:0000313" key="2">
    <source>
        <dbReference type="Proteomes" id="UP000243073"/>
    </source>
</evidence>
<dbReference type="EMBL" id="MDKE01000011">
    <property type="protein sequence ID" value="OIN12385.1"/>
    <property type="molecule type" value="Genomic_DNA"/>
</dbReference>
<evidence type="ECO:0000313" key="1">
    <source>
        <dbReference type="EMBL" id="OIN12385.1"/>
    </source>
</evidence>
<accession>A0A1J4QEZ4</accession>